<gene>
    <name evidence="1" type="ORF">KUTeg_000013</name>
</gene>
<accession>A0ABQ9FZ03</accession>
<reference evidence="1 2" key="1">
    <citation type="submission" date="2022-12" db="EMBL/GenBank/DDBJ databases">
        <title>Chromosome-level genome of Tegillarca granosa.</title>
        <authorList>
            <person name="Kim J."/>
        </authorList>
    </citation>
    <scope>NUCLEOTIDE SEQUENCE [LARGE SCALE GENOMIC DNA]</scope>
    <source>
        <strain evidence="1">Teg-2019</strain>
        <tissue evidence="1">Adductor muscle</tissue>
    </source>
</reference>
<keyword evidence="2" id="KW-1185">Reference proteome</keyword>
<sequence length="63" mass="7386">MKNLKTFISTEINHIVVNFSLSNYTWLCSLVVATLTFYNAQRGQEEWLEAEMRPGFQKRVMSI</sequence>
<evidence type="ECO:0000313" key="1">
    <source>
        <dbReference type="EMBL" id="KAJ8322439.1"/>
    </source>
</evidence>
<name>A0ABQ9FZ03_TEGGR</name>
<evidence type="ECO:0000313" key="2">
    <source>
        <dbReference type="Proteomes" id="UP001217089"/>
    </source>
</evidence>
<comment type="caution">
    <text evidence="1">The sequence shown here is derived from an EMBL/GenBank/DDBJ whole genome shotgun (WGS) entry which is preliminary data.</text>
</comment>
<organism evidence="1 2">
    <name type="scientific">Tegillarca granosa</name>
    <name type="common">Malaysian cockle</name>
    <name type="synonym">Anadara granosa</name>
    <dbReference type="NCBI Taxonomy" id="220873"/>
    <lineage>
        <taxon>Eukaryota</taxon>
        <taxon>Metazoa</taxon>
        <taxon>Spiralia</taxon>
        <taxon>Lophotrochozoa</taxon>
        <taxon>Mollusca</taxon>
        <taxon>Bivalvia</taxon>
        <taxon>Autobranchia</taxon>
        <taxon>Pteriomorphia</taxon>
        <taxon>Arcoida</taxon>
        <taxon>Arcoidea</taxon>
        <taxon>Arcidae</taxon>
        <taxon>Tegillarca</taxon>
    </lineage>
</organism>
<protein>
    <submittedName>
        <fullName evidence="1">Uncharacterized protein</fullName>
    </submittedName>
</protein>
<dbReference type="Proteomes" id="UP001217089">
    <property type="component" value="Unassembled WGS sequence"/>
</dbReference>
<dbReference type="EMBL" id="JARBDR010000003">
    <property type="protein sequence ID" value="KAJ8322439.1"/>
    <property type="molecule type" value="Genomic_DNA"/>
</dbReference>
<proteinExistence type="predicted"/>